<protein>
    <submittedName>
        <fullName evidence="2">Sulfotransferase family protein</fullName>
    </submittedName>
</protein>
<dbReference type="OrthoDB" id="9777890at2"/>
<reference evidence="2 3" key="1">
    <citation type="submission" date="2019-06" db="EMBL/GenBank/DDBJ databases">
        <title>Sequencing the genomes of 1000 actinobacteria strains.</title>
        <authorList>
            <person name="Klenk H.-P."/>
        </authorList>
    </citation>
    <scope>NUCLEOTIDE SEQUENCE [LARGE SCALE GENOMIC DNA]</scope>
    <source>
        <strain evidence="2 3">DSM 43186</strain>
    </source>
</reference>
<dbReference type="Pfam" id="PF13469">
    <property type="entry name" value="Sulfotransfer_3"/>
    <property type="match status" value="1"/>
</dbReference>
<gene>
    <name evidence="2" type="ORF">FHX40_3762</name>
</gene>
<dbReference type="PANTHER" id="PTHR12788:SF10">
    <property type="entry name" value="PROTEIN-TYROSINE SULFOTRANSFERASE"/>
    <property type="match status" value="1"/>
</dbReference>
<sequence>MPEHASDRPIFIVGCPRSGTTLLQLMLHAHPRIAIPPETRILVHAYNRRLRFGDLSQRRNREALAEWIVSRPRRQFGDLGIDAATFVERAGDGPGTIGSVVATVYRMYAERHGKPRWGDKRPPYIRHIDAIVRMFPDAQFIHLIRDPRDCVASLKEMPWFRGTTAEAVHRWAEAIDLGRRAARRLPADAYTEVRYEDLTADPRGTLTELCAFLGEEFDEAMLEPSQVADVVPGHKHWHRNVRREVMTGRAGSWTRRLEPWEAGLCEAVLGERMAAYGYAPSGAPRPNRALRREYRKVAGRARRRLRYDAIRDRLIRLREPNPVASLLTTGNREPELIRGN</sequence>
<name>A0A543J2G2_9ACTN</name>
<evidence type="ECO:0000313" key="2">
    <source>
        <dbReference type="EMBL" id="TQM77010.1"/>
    </source>
</evidence>
<keyword evidence="3" id="KW-1185">Reference proteome</keyword>
<dbReference type="GO" id="GO:0008476">
    <property type="term" value="F:protein-tyrosine sulfotransferase activity"/>
    <property type="evidence" value="ECO:0007669"/>
    <property type="project" value="InterPro"/>
</dbReference>
<evidence type="ECO:0000256" key="1">
    <source>
        <dbReference type="ARBA" id="ARBA00022679"/>
    </source>
</evidence>
<dbReference type="SUPFAM" id="SSF52540">
    <property type="entry name" value="P-loop containing nucleoside triphosphate hydrolases"/>
    <property type="match status" value="1"/>
</dbReference>
<comment type="caution">
    <text evidence="2">The sequence shown here is derived from an EMBL/GenBank/DDBJ whole genome shotgun (WGS) entry which is preliminary data.</text>
</comment>
<dbReference type="AlphaFoldDB" id="A0A543J2G2"/>
<dbReference type="PANTHER" id="PTHR12788">
    <property type="entry name" value="PROTEIN-TYROSINE SULFOTRANSFERASE 2"/>
    <property type="match status" value="1"/>
</dbReference>
<accession>A0A543J2G2</accession>
<proteinExistence type="predicted"/>
<keyword evidence="1 2" id="KW-0808">Transferase</keyword>
<dbReference type="InterPro" id="IPR027417">
    <property type="entry name" value="P-loop_NTPase"/>
</dbReference>
<dbReference type="RefSeq" id="WP_142260804.1">
    <property type="nucleotide sequence ID" value="NZ_BMPV01000009.1"/>
</dbReference>
<evidence type="ECO:0000313" key="3">
    <source>
        <dbReference type="Proteomes" id="UP000319213"/>
    </source>
</evidence>
<organism evidence="2 3">
    <name type="scientific">Thermopolyspora flexuosa</name>
    <dbReference type="NCBI Taxonomy" id="103836"/>
    <lineage>
        <taxon>Bacteria</taxon>
        <taxon>Bacillati</taxon>
        <taxon>Actinomycetota</taxon>
        <taxon>Actinomycetes</taxon>
        <taxon>Streptosporangiales</taxon>
        <taxon>Streptosporangiaceae</taxon>
        <taxon>Thermopolyspora</taxon>
    </lineage>
</organism>
<dbReference type="Proteomes" id="UP000319213">
    <property type="component" value="Unassembled WGS sequence"/>
</dbReference>
<dbReference type="EMBL" id="VFPQ01000001">
    <property type="protein sequence ID" value="TQM77010.1"/>
    <property type="molecule type" value="Genomic_DNA"/>
</dbReference>
<dbReference type="InterPro" id="IPR026634">
    <property type="entry name" value="TPST-like"/>
</dbReference>
<dbReference type="Gene3D" id="3.40.50.300">
    <property type="entry name" value="P-loop containing nucleotide triphosphate hydrolases"/>
    <property type="match status" value="1"/>
</dbReference>